<comment type="caution">
    <text evidence="8">The sequence shown here is derived from an EMBL/GenBank/DDBJ whole genome shotgun (WGS) entry which is preliminary data.</text>
</comment>
<evidence type="ECO:0000256" key="2">
    <source>
        <dbReference type="ARBA" id="ARBA00022475"/>
    </source>
</evidence>
<feature type="transmembrane region" description="Helical" evidence="6">
    <location>
        <begin position="39"/>
        <end position="59"/>
    </location>
</feature>
<keyword evidence="9" id="KW-1185">Reference proteome</keyword>
<evidence type="ECO:0000256" key="6">
    <source>
        <dbReference type="SAM" id="Phobius"/>
    </source>
</evidence>
<dbReference type="Proteomes" id="UP001149719">
    <property type="component" value="Unassembled WGS sequence"/>
</dbReference>
<dbReference type="SUPFAM" id="SSF81342">
    <property type="entry name" value="Transmembrane di-heme cytochromes"/>
    <property type="match status" value="1"/>
</dbReference>
<feature type="transmembrane region" description="Helical" evidence="6">
    <location>
        <begin position="147"/>
        <end position="170"/>
    </location>
</feature>
<gene>
    <name evidence="8" type="ORF">O1D97_07490</name>
</gene>
<dbReference type="PANTHER" id="PTHR30485:SF2">
    <property type="entry name" value="BLL0597 PROTEIN"/>
    <property type="match status" value="1"/>
</dbReference>
<organism evidence="8 9">
    <name type="scientific">Marinomonas phaeophyticola</name>
    <dbReference type="NCBI Taxonomy" id="3004091"/>
    <lineage>
        <taxon>Bacteria</taxon>
        <taxon>Pseudomonadati</taxon>
        <taxon>Pseudomonadota</taxon>
        <taxon>Gammaproteobacteria</taxon>
        <taxon>Oceanospirillales</taxon>
        <taxon>Oceanospirillaceae</taxon>
        <taxon>Marinomonas</taxon>
    </lineage>
</organism>
<sequence length="220" mass="25534">MKNVLVWDWPIRMLHWLMVVLFSALIVTGKSEEDYLELHINLGYALSGVLVARILYGFLGSYHGKFYHAFFRLKEVFKYSHRLLNRTANPELGHNPLGWLMVIMMIGLLTFQIVSGLFSTDDIFWYGPFYDYATDEWISLFSYFHQILPNALIALSVLHIGAVLMHEICFKERLIRAMVFGKKQVRTDTLGPVISTPRWGITISLIVSLCWLTWLFTLPN</sequence>
<keyword evidence="4 6" id="KW-1133">Transmembrane helix</keyword>
<accession>A0ABT4JTG1</accession>
<evidence type="ECO:0000256" key="5">
    <source>
        <dbReference type="ARBA" id="ARBA00023136"/>
    </source>
</evidence>
<dbReference type="PANTHER" id="PTHR30485">
    <property type="entry name" value="NI/FE-HYDROGENASE 1 B-TYPE CYTOCHROME SUBUNIT"/>
    <property type="match status" value="1"/>
</dbReference>
<keyword evidence="3 6" id="KW-0812">Transmembrane</keyword>
<dbReference type="InterPro" id="IPR011577">
    <property type="entry name" value="Cyt_b561_bac/Ni-Hgenase"/>
</dbReference>
<keyword evidence="5 6" id="KW-0472">Membrane</keyword>
<evidence type="ECO:0000259" key="7">
    <source>
        <dbReference type="Pfam" id="PF01292"/>
    </source>
</evidence>
<name>A0ABT4JTG1_9GAMM</name>
<evidence type="ECO:0000313" key="8">
    <source>
        <dbReference type="EMBL" id="MCZ2721500.1"/>
    </source>
</evidence>
<comment type="subcellular location">
    <subcellularLocation>
        <location evidence="1">Cell membrane</location>
        <topology evidence="1">Multi-pass membrane protein</topology>
    </subcellularLocation>
</comment>
<evidence type="ECO:0000256" key="4">
    <source>
        <dbReference type="ARBA" id="ARBA00022989"/>
    </source>
</evidence>
<evidence type="ECO:0000256" key="1">
    <source>
        <dbReference type="ARBA" id="ARBA00004651"/>
    </source>
</evidence>
<dbReference type="Gene3D" id="1.20.950.20">
    <property type="entry name" value="Transmembrane di-heme cytochromes, Chain C"/>
    <property type="match status" value="1"/>
</dbReference>
<reference evidence="8" key="1">
    <citation type="submission" date="2022-12" db="EMBL/GenBank/DDBJ databases">
        <title>Marinomonas 15G1-11 sp. nov, isolated from marine algae.</title>
        <authorList>
            <person name="Butt M."/>
            <person name="Choi D.G."/>
            <person name="Kim J.M."/>
            <person name="Lee J.K."/>
            <person name="Baek J.H."/>
            <person name="Jeon C.O."/>
        </authorList>
    </citation>
    <scope>NUCLEOTIDE SEQUENCE</scope>
    <source>
        <strain evidence="8">15G1-11</strain>
    </source>
</reference>
<dbReference type="Pfam" id="PF01292">
    <property type="entry name" value="Ni_hydr_CYTB"/>
    <property type="match status" value="1"/>
</dbReference>
<dbReference type="RefSeq" id="WP_269124331.1">
    <property type="nucleotide sequence ID" value="NZ_JAPUBN010000013.1"/>
</dbReference>
<evidence type="ECO:0000256" key="3">
    <source>
        <dbReference type="ARBA" id="ARBA00022692"/>
    </source>
</evidence>
<feature type="transmembrane region" description="Helical" evidence="6">
    <location>
        <begin position="199"/>
        <end position="217"/>
    </location>
</feature>
<evidence type="ECO:0000313" key="9">
    <source>
        <dbReference type="Proteomes" id="UP001149719"/>
    </source>
</evidence>
<protein>
    <submittedName>
        <fullName evidence="8">Cytochrome b/b6 domain-containing protein</fullName>
    </submittedName>
</protein>
<feature type="transmembrane region" description="Helical" evidence="6">
    <location>
        <begin position="97"/>
        <end position="118"/>
    </location>
</feature>
<dbReference type="InterPro" id="IPR051542">
    <property type="entry name" value="Hydrogenase_cytochrome"/>
</dbReference>
<proteinExistence type="predicted"/>
<keyword evidence="2" id="KW-1003">Cell membrane</keyword>
<dbReference type="EMBL" id="JAPUBN010000013">
    <property type="protein sequence ID" value="MCZ2721500.1"/>
    <property type="molecule type" value="Genomic_DNA"/>
</dbReference>
<feature type="domain" description="Cytochrome b561 bacterial/Ni-hydrogenase" evidence="7">
    <location>
        <begin position="6"/>
        <end position="181"/>
    </location>
</feature>
<dbReference type="InterPro" id="IPR016174">
    <property type="entry name" value="Di-haem_cyt_TM"/>
</dbReference>